<reference evidence="1 2" key="1">
    <citation type="journal article" date="2019" name="Microbiol. Resour. Announc.">
        <title>Complete Genome Sequence of Halomonas sulfidaeris Strain Esulfide1 Isolated from a Metal Sulfide Rock at a Depth of 2,200 Meters, Obtained Using Nanopore Sequencing.</title>
        <authorList>
            <person name="Saito M."/>
            <person name="Nishigata A."/>
            <person name="Galipon J."/>
            <person name="Arakawa K."/>
        </authorList>
    </citation>
    <scope>NUCLEOTIDE SEQUENCE [LARGE SCALE GENOMIC DNA]</scope>
    <source>
        <strain evidence="1 2">ATCC BAA-803</strain>
    </source>
</reference>
<dbReference type="AlphaFoldDB" id="A0A455UDP1"/>
<dbReference type="Proteomes" id="UP000320231">
    <property type="component" value="Chromosome"/>
</dbReference>
<dbReference type="EMBL" id="AP019514">
    <property type="protein sequence ID" value="BBI63747.1"/>
    <property type="molecule type" value="Genomic_DNA"/>
</dbReference>
<gene>
    <name evidence="1" type="ORF">HSBAA_50530</name>
</gene>
<name>A0A455UDP1_9GAMM</name>
<evidence type="ECO:0000313" key="1">
    <source>
        <dbReference type="EMBL" id="BBI63747.1"/>
    </source>
</evidence>
<accession>A0A455UDP1</accession>
<proteinExistence type="predicted"/>
<sequence>MAAKFFYRVFFTDATISQVPSAEEIEALQQAFPGTVITLQVEAGMRLSSLPEQDSYSYAMAYVWMGAEDDLSLEENYARLAEQLHFGFEDIVG</sequence>
<evidence type="ECO:0000313" key="2">
    <source>
        <dbReference type="Proteomes" id="UP000320231"/>
    </source>
</evidence>
<organism evidence="1 2">
    <name type="scientific">Vreelandella sulfidaeris</name>
    <dbReference type="NCBI Taxonomy" id="115553"/>
    <lineage>
        <taxon>Bacteria</taxon>
        <taxon>Pseudomonadati</taxon>
        <taxon>Pseudomonadota</taxon>
        <taxon>Gammaproteobacteria</taxon>
        <taxon>Oceanospirillales</taxon>
        <taxon>Halomonadaceae</taxon>
        <taxon>Vreelandella</taxon>
    </lineage>
</organism>
<dbReference type="KEGG" id="hsr:HSBAA_50530"/>
<protein>
    <submittedName>
        <fullName evidence="1">Uncharacterized protein</fullName>
    </submittedName>
</protein>